<feature type="transmembrane region" description="Helical" evidence="5">
    <location>
        <begin position="12"/>
        <end position="31"/>
    </location>
</feature>
<feature type="domain" description="HAMP" evidence="6">
    <location>
        <begin position="324"/>
        <end position="376"/>
    </location>
</feature>
<keyword evidence="5" id="KW-0812">Transmembrane</keyword>
<dbReference type="SUPFAM" id="SSF158472">
    <property type="entry name" value="HAMP domain-like"/>
    <property type="match status" value="1"/>
</dbReference>
<dbReference type="InterPro" id="IPR003660">
    <property type="entry name" value="HAMP_dom"/>
</dbReference>
<dbReference type="RefSeq" id="WP_109712868.1">
    <property type="nucleotide sequence ID" value="NZ_QGDS01000011.1"/>
</dbReference>
<evidence type="ECO:0000313" key="7">
    <source>
        <dbReference type="EMBL" id="SUQ15228.1"/>
    </source>
</evidence>
<reference evidence="8" key="1">
    <citation type="submission" date="2017-07" db="EMBL/GenBank/DDBJ databases">
        <authorList>
            <person name="Varghese N."/>
            <person name="Submissions S."/>
        </authorList>
    </citation>
    <scope>NUCLEOTIDE SEQUENCE [LARGE SCALE GENOMIC DNA]</scope>
    <source>
        <strain evidence="8">NLAE-zl-C134</strain>
    </source>
</reference>
<dbReference type="PROSITE" id="PS50885">
    <property type="entry name" value="HAMP"/>
    <property type="match status" value="1"/>
</dbReference>
<dbReference type="Pfam" id="PF06580">
    <property type="entry name" value="His_kinase"/>
    <property type="match status" value="1"/>
</dbReference>
<dbReference type="OrthoDB" id="9809348at2"/>
<accession>A0A315ZT60</accession>
<dbReference type="SUPFAM" id="SSF55874">
    <property type="entry name" value="ATPase domain of HSP90 chaperone/DNA topoisomerase II/histidine kinase"/>
    <property type="match status" value="1"/>
</dbReference>
<evidence type="ECO:0000256" key="4">
    <source>
        <dbReference type="ARBA" id="ARBA00022777"/>
    </source>
</evidence>
<dbReference type="Pfam" id="PF02518">
    <property type="entry name" value="HATPase_c"/>
    <property type="match status" value="1"/>
</dbReference>
<evidence type="ECO:0000259" key="6">
    <source>
        <dbReference type="PROSITE" id="PS50885"/>
    </source>
</evidence>
<dbReference type="Pfam" id="PF00672">
    <property type="entry name" value="HAMP"/>
    <property type="match status" value="1"/>
</dbReference>
<evidence type="ECO:0000256" key="2">
    <source>
        <dbReference type="ARBA" id="ARBA00022553"/>
    </source>
</evidence>
<dbReference type="AlphaFoldDB" id="A0A315ZT60"/>
<dbReference type="GO" id="GO:0000155">
    <property type="term" value="F:phosphorelay sensor kinase activity"/>
    <property type="evidence" value="ECO:0007669"/>
    <property type="project" value="InterPro"/>
</dbReference>
<proteinExistence type="predicted"/>
<dbReference type="InterPro" id="IPR010559">
    <property type="entry name" value="Sig_transdc_His_kin_internal"/>
</dbReference>
<keyword evidence="2" id="KW-0597">Phosphoprotein</keyword>
<dbReference type="Proteomes" id="UP000254051">
    <property type="component" value="Unassembled WGS sequence"/>
</dbReference>
<dbReference type="InterPro" id="IPR003594">
    <property type="entry name" value="HATPase_dom"/>
</dbReference>
<name>A0A315ZT60_9FIRM</name>
<dbReference type="InterPro" id="IPR050640">
    <property type="entry name" value="Bact_2-comp_sensor_kinase"/>
</dbReference>
<keyword evidence="3" id="KW-0808">Transferase</keyword>
<dbReference type="PANTHER" id="PTHR34220:SF7">
    <property type="entry name" value="SENSOR HISTIDINE KINASE YPDA"/>
    <property type="match status" value="1"/>
</dbReference>
<keyword evidence="4 7" id="KW-0418">Kinase</keyword>
<dbReference type="Gene3D" id="3.30.565.10">
    <property type="entry name" value="Histidine kinase-like ATPase, C-terminal domain"/>
    <property type="match status" value="1"/>
</dbReference>
<evidence type="ECO:0000256" key="3">
    <source>
        <dbReference type="ARBA" id="ARBA00022679"/>
    </source>
</evidence>
<keyword evidence="8" id="KW-1185">Reference proteome</keyword>
<keyword evidence="5" id="KW-1133">Transmembrane helix</keyword>
<feature type="transmembrane region" description="Helical" evidence="5">
    <location>
        <begin position="304"/>
        <end position="327"/>
    </location>
</feature>
<protein>
    <submittedName>
        <fullName evidence="7">Histidine kinase-, DNA gyrase B-, and HSP90-like ATPase</fullName>
    </submittedName>
</protein>
<dbReference type="CDD" id="cd06225">
    <property type="entry name" value="HAMP"/>
    <property type="match status" value="1"/>
</dbReference>
<dbReference type="InterPro" id="IPR036890">
    <property type="entry name" value="HATPase_C_sf"/>
</dbReference>
<dbReference type="SMART" id="SM00304">
    <property type="entry name" value="HAMP"/>
    <property type="match status" value="1"/>
</dbReference>
<keyword evidence="5" id="KW-0472">Membrane</keyword>
<evidence type="ECO:0000256" key="1">
    <source>
        <dbReference type="ARBA" id="ARBA00004370"/>
    </source>
</evidence>
<organism evidence="7 8">
    <name type="scientific">Faecalicatena contorta</name>
    <dbReference type="NCBI Taxonomy" id="39482"/>
    <lineage>
        <taxon>Bacteria</taxon>
        <taxon>Bacillati</taxon>
        <taxon>Bacillota</taxon>
        <taxon>Clostridia</taxon>
        <taxon>Lachnospirales</taxon>
        <taxon>Lachnospiraceae</taxon>
        <taxon>Faecalicatena</taxon>
    </lineage>
</organism>
<dbReference type="GO" id="GO:0016020">
    <property type="term" value="C:membrane"/>
    <property type="evidence" value="ECO:0007669"/>
    <property type="project" value="UniProtKB-SubCell"/>
</dbReference>
<gene>
    <name evidence="7" type="ORF">SAMN05216529_11112</name>
</gene>
<comment type="subcellular location">
    <subcellularLocation>
        <location evidence="1">Membrane</location>
    </subcellularLocation>
</comment>
<evidence type="ECO:0000256" key="5">
    <source>
        <dbReference type="SAM" id="Phobius"/>
    </source>
</evidence>
<dbReference type="Gene3D" id="6.10.340.10">
    <property type="match status" value="1"/>
</dbReference>
<dbReference type="PANTHER" id="PTHR34220">
    <property type="entry name" value="SENSOR HISTIDINE KINASE YPDA"/>
    <property type="match status" value="1"/>
</dbReference>
<evidence type="ECO:0000313" key="8">
    <source>
        <dbReference type="Proteomes" id="UP000254051"/>
    </source>
</evidence>
<sequence>MKLGQFRTKIFFIAIICLIVPVIITSIFLFYQEQSILKKESKLLLQESLKSSSTNIDTNLSAIKSISLSLQYTLNRTLSSYDVPSDAQERRLYYLNLLDKMDTSAKLLQFTYSTPNFENYYLYLDEPDDLLVSRISYFEDLEGVHFNFLNHPNYTFKISEPYDLALNNIVGSTMERRSITYSVPIMNSAGSNKNSLIACLPESYLCEQLQNSLKSTKSDGVIMDSSGIIISSLSKELLGTNNAFYRGIYNRIIKDRNITYLEMTYNDVKYCINLYRSDVTSWYYISSIEEETLVSSVNILKKSVYTIVGILALMAILVTIIIVRYISKPLNTLQSAMHFVKNRDFHFQIEEKRTDEFSDVYKGFNTMVNEIDNLVNNLTNEKILRRDAKIMLLQSQINPHMLYNTLETIYSMAKIEGAEEIATLVMALSHFFRISLSDGKQQVPLSEAVELAQQYLTIQNTRFYHRIHAVFDIPQALMTNSVPKFLLQPVVENSIKHGFKDQSGDCRITTAAFQREGLLYITVLDNGCGITPDDLKAVRNKIEDFNFEENSYKSYALRNINYQIKLRYGKQYGVKIDSLDGEYTKVTLTLPAVADERSS</sequence>
<dbReference type="EMBL" id="UHJJ01000011">
    <property type="protein sequence ID" value="SUQ15228.1"/>
    <property type="molecule type" value="Genomic_DNA"/>
</dbReference>